<accession>A0A7J8R4S5</accession>
<evidence type="ECO:0000313" key="1">
    <source>
        <dbReference type="EMBL" id="MBA0608593.1"/>
    </source>
</evidence>
<comment type="caution">
    <text evidence="1">The sequence shown here is derived from an EMBL/GenBank/DDBJ whole genome shotgun (WGS) entry which is preliminary data.</text>
</comment>
<name>A0A7J8R4S5_GOSDV</name>
<evidence type="ECO:0000313" key="2">
    <source>
        <dbReference type="Proteomes" id="UP000593561"/>
    </source>
</evidence>
<organism evidence="1 2">
    <name type="scientific">Gossypium davidsonii</name>
    <name type="common">Davidson's cotton</name>
    <name type="synonym">Gossypium klotzschianum subsp. davidsonii</name>
    <dbReference type="NCBI Taxonomy" id="34287"/>
    <lineage>
        <taxon>Eukaryota</taxon>
        <taxon>Viridiplantae</taxon>
        <taxon>Streptophyta</taxon>
        <taxon>Embryophyta</taxon>
        <taxon>Tracheophyta</taxon>
        <taxon>Spermatophyta</taxon>
        <taxon>Magnoliopsida</taxon>
        <taxon>eudicotyledons</taxon>
        <taxon>Gunneridae</taxon>
        <taxon>Pentapetalae</taxon>
        <taxon>rosids</taxon>
        <taxon>malvids</taxon>
        <taxon>Malvales</taxon>
        <taxon>Malvaceae</taxon>
        <taxon>Malvoideae</taxon>
        <taxon>Gossypium</taxon>
    </lineage>
</organism>
<gene>
    <name evidence="1" type="ORF">Godav_020791</name>
</gene>
<sequence>MKQLEEVGRINDLKKCFVLKDKIIQFYEEGKIEFEEKVASSNLKPATMVSQFNMMDRTIKFGYLDPITPIPRTRKIADFQRTRGN</sequence>
<dbReference type="Proteomes" id="UP000593561">
    <property type="component" value="Unassembled WGS sequence"/>
</dbReference>
<dbReference type="EMBL" id="JABFAC010000003">
    <property type="protein sequence ID" value="MBA0608593.1"/>
    <property type="molecule type" value="Genomic_DNA"/>
</dbReference>
<feature type="non-terminal residue" evidence="1">
    <location>
        <position position="85"/>
    </location>
</feature>
<proteinExistence type="predicted"/>
<reference evidence="1 2" key="1">
    <citation type="journal article" date="2019" name="Genome Biol. Evol.">
        <title>Insights into the evolution of the New World diploid cottons (Gossypium, subgenus Houzingenia) based on genome sequencing.</title>
        <authorList>
            <person name="Grover C.E."/>
            <person name="Arick M.A. 2nd"/>
            <person name="Thrash A."/>
            <person name="Conover J.L."/>
            <person name="Sanders W.S."/>
            <person name="Peterson D.G."/>
            <person name="Frelichowski J.E."/>
            <person name="Scheffler J.A."/>
            <person name="Scheffler B.E."/>
            <person name="Wendel J.F."/>
        </authorList>
    </citation>
    <scope>NUCLEOTIDE SEQUENCE [LARGE SCALE GENOMIC DNA]</scope>
    <source>
        <strain evidence="1">27</strain>
        <tissue evidence="1">Leaf</tissue>
    </source>
</reference>
<dbReference type="AlphaFoldDB" id="A0A7J8R4S5"/>
<protein>
    <submittedName>
        <fullName evidence="1">Uncharacterized protein</fullName>
    </submittedName>
</protein>
<keyword evidence="2" id="KW-1185">Reference proteome</keyword>